<dbReference type="AlphaFoldDB" id="A0A1I0NJE2"/>
<keyword evidence="2" id="KW-1185">Reference proteome</keyword>
<protein>
    <recommendedName>
        <fullName evidence="3">Transcriptional regulator, AbiEi antitoxin, Type IV TA system</fullName>
    </recommendedName>
</protein>
<evidence type="ECO:0008006" key="3">
    <source>
        <dbReference type="Google" id="ProtNLM"/>
    </source>
</evidence>
<evidence type="ECO:0000313" key="1">
    <source>
        <dbReference type="EMBL" id="SEW01420.1"/>
    </source>
</evidence>
<organism evidence="1 2">
    <name type="scientific">[Clostridium] fimetarium</name>
    <dbReference type="NCBI Taxonomy" id="99656"/>
    <lineage>
        <taxon>Bacteria</taxon>
        <taxon>Bacillati</taxon>
        <taxon>Bacillota</taxon>
        <taxon>Clostridia</taxon>
        <taxon>Lachnospirales</taxon>
        <taxon>Lachnospiraceae</taxon>
    </lineage>
</organism>
<evidence type="ECO:0000313" key="2">
    <source>
        <dbReference type="Proteomes" id="UP000199701"/>
    </source>
</evidence>
<reference evidence="1 2" key="1">
    <citation type="submission" date="2016-10" db="EMBL/GenBank/DDBJ databases">
        <authorList>
            <person name="de Groot N.N."/>
        </authorList>
    </citation>
    <scope>NUCLEOTIDE SEQUENCE [LARGE SCALE GENOMIC DNA]</scope>
    <source>
        <strain evidence="1 2">DSM 9179</strain>
    </source>
</reference>
<name>A0A1I0NJE2_9FIRM</name>
<dbReference type="OrthoDB" id="9802612at2"/>
<dbReference type="EMBL" id="FOJI01000003">
    <property type="protein sequence ID" value="SEW01420.1"/>
    <property type="molecule type" value="Genomic_DNA"/>
</dbReference>
<accession>A0A1I0NJE2</accession>
<gene>
    <name evidence="1" type="ORF">SAMN05421659_103146</name>
</gene>
<dbReference type="Proteomes" id="UP000199701">
    <property type="component" value="Unassembled WGS sequence"/>
</dbReference>
<dbReference type="RefSeq" id="WP_092451274.1">
    <property type="nucleotide sequence ID" value="NZ_FOJI01000003.1"/>
</dbReference>
<sequence>MSCRIKIEEYVDGLDDEDIIFISKLYSEKFSKYSEGAFFKIMERMVKEKKLVRLSKGIYFKNSENYTYNVDTILNYYFGENNDNGMYIGYQLYHKYGISDAIKDYFELYSTIVDQDKKNIGNIAISKVPMELNYDNTRIIEAFEILQNYDSIEKFSKEKFSIYARQFALGYNDESALRVLEKMKYKKSSIAFMKSILDMYRVNNSLGKYLNCASKYKIPKVSKVK</sequence>
<proteinExistence type="predicted"/>